<name>A0A8C5HCV7_GOUWI</name>
<dbReference type="AlphaFoldDB" id="A0A8C5HCV7"/>
<keyword evidence="2" id="KW-1185">Reference proteome</keyword>
<reference evidence="1" key="3">
    <citation type="submission" date="2025-09" db="UniProtKB">
        <authorList>
            <consortium name="Ensembl"/>
        </authorList>
    </citation>
    <scope>IDENTIFICATION</scope>
</reference>
<reference evidence="1" key="2">
    <citation type="submission" date="2025-08" db="UniProtKB">
        <authorList>
            <consortium name="Ensembl"/>
        </authorList>
    </citation>
    <scope>IDENTIFICATION</scope>
</reference>
<dbReference type="Ensembl" id="ENSGWIT00000047074.1">
    <property type="protein sequence ID" value="ENSGWIP00000043397.1"/>
    <property type="gene ID" value="ENSGWIG00000021694.1"/>
</dbReference>
<dbReference type="Proteomes" id="UP000694680">
    <property type="component" value="Chromosome 14"/>
</dbReference>
<protein>
    <submittedName>
        <fullName evidence="1">Uncharacterized protein</fullName>
    </submittedName>
</protein>
<sequence>IVIYLNNPELSIAPLLEIIQEFGSISRYTLNVNKSEIMLIGFNITKDLDDLYNKNFGELITKRKIQHLIVATLENNRQNIILCSGHVE</sequence>
<proteinExistence type="predicted"/>
<reference evidence="1" key="1">
    <citation type="submission" date="2020-06" db="EMBL/GenBank/DDBJ databases">
        <authorList>
            <consortium name="Wellcome Sanger Institute Data Sharing"/>
        </authorList>
    </citation>
    <scope>NUCLEOTIDE SEQUENCE [LARGE SCALE GENOMIC DNA]</scope>
</reference>
<organism evidence="1 2">
    <name type="scientific">Gouania willdenowi</name>
    <name type="common">Blunt-snouted clingfish</name>
    <name type="synonym">Lepadogaster willdenowi</name>
    <dbReference type="NCBI Taxonomy" id="441366"/>
    <lineage>
        <taxon>Eukaryota</taxon>
        <taxon>Metazoa</taxon>
        <taxon>Chordata</taxon>
        <taxon>Craniata</taxon>
        <taxon>Vertebrata</taxon>
        <taxon>Euteleostomi</taxon>
        <taxon>Actinopterygii</taxon>
        <taxon>Neopterygii</taxon>
        <taxon>Teleostei</taxon>
        <taxon>Neoteleostei</taxon>
        <taxon>Acanthomorphata</taxon>
        <taxon>Ovalentaria</taxon>
        <taxon>Blenniimorphae</taxon>
        <taxon>Blenniiformes</taxon>
        <taxon>Gobiesocoidei</taxon>
        <taxon>Gobiesocidae</taxon>
        <taxon>Gobiesocinae</taxon>
        <taxon>Gouania</taxon>
    </lineage>
</organism>
<accession>A0A8C5HCV7</accession>
<evidence type="ECO:0000313" key="2">
    <source>
        <dbReference type="Proteomes" id="UP000694680"/>
    </source>
</evidence>
<evidence type="ECO:0000313" key="1">
    <source>
        <dbReference type="Ensembl" id="ENSGWIP00000043397.1"/>
    </source>
</evidence>